<dbReference type="SUPFAM" id="SSF52317">
    <property type="entry name" value="Class I glutamine amidotransferase-like"/>
    <property type="match status" value="1"/>
</dbReference>
<evidence type="ECO:0000256" key="6">
    <source>
        <dbReference type="ARBA" id="ARBA00022670"/>
    </source>
</evidence>
<dbReference type="CDD" id="cd03145">
    <property type="entry name" value="GAT1_cyanophycinase"/>
    <property type="match status" value="1"/>
</dbReference>
<keyword evidence="8" id="KW-0720">Serine protease</keyword>
<keyword evidence="6" id="KW-0645">Protease</keyword>
<comment type="catalytic activity">
    <reaction evidence="1">
        <text>[L-4-(L-arginin-2-N-yl)aspartate](n) + H2O = [L-4-(L-arginin-2-N-yl)aspartate](n-1) + L-4-(L-arginin-2-N-yl)aspartate</text>
        <dbReference type="Rhea" id="RHEA:12845"/>
        <dbReference type="Rhea" id="RHEA-COMP:13728"/>
        <dbReference type="Rhea" id="RHEA-COMP:13734"/>
        <dbReference type="ChEBI" id="CHEBI:15377"/>
        <dbReference type="ChEBI" id="CHEBI:137986"/>
        <dbReference type="ChEBI" id="CHEBI:137991"/>
        <dbReference type="EC" id="3.4.15.6"/>
    </reaction>
</comment>
<comment type="caution">
    <text evidence="9">The sequence shown here is derived from an EMBL/GenBank/DDBJ whole genome shotgun (WGS) entry which is preliminary data.</text>
</comment>
<evidence type="ECO:0000256" key="1">
    <source>
        <dbReference type="ARBA" id="ARBA00001092"/>
    </source>
</evidence>
<evidence type="ECO:0000256" key="3">
    <source>
        <dbReference type="ARBA" id="ARBA00006534"/>
    </source>
</evidence>
<keyword evidence="7 9" id="KW-0378">Hydrolase</keyword>
<dbReference type="Proteomes" id="UP001165263">
    <property type="component" value="Unassembled WGS sequence"/>
</dbReference>
<evidence type="ECO:0000256" key="5">
    <source>
        <dbReference type="ARBA" id="ARBA00015719"/>
    </source>
</evidence>
<dbReference type="InterPro" id="IPR005320">
    <property type="entry name" value="Peptidase_S51"/>
</dbReference>
<evidence type="ECO:0000256" key="2">
    <source>
        <dbReference type="ARBA" id="ARBA00002039"/>
    </source>
</evidence>
<dbReference type="GO" id="GO:0004180">
    <property type="term" value="F:carboxypeptidase activity"/>
    <property type="evidence" value="ECO:0007669"/>
    <property type="project" value="UniProtKB-KW"/>
</dbReference>
<proteinExistence type="inferred from homology"/>
<accession>A0ABT2C708</accession>
<dbReference type="PANTHER" id="PTHR36175">
    <property type="entry name" value="CYANOPHYCINASE"/>
    <property type="match status" value="1"/>
</dbReference>
<dbReference type="EMBL" id="JANUHC010000013">
    <property type="protein sequence ID" value="MCS0633189.1"/>
    <property type="molecule type" value="Genomic_DNA"/>
</dbReference>
<dbReference type="PANTHER" id="PTHR36175:SF1">
    <property type="entry name" value="CYANOPHYCINASE"/>
    <property type="match status" value="1"/>
</dbReference>
<dbReference type="NCBIfam" id="TIGR02069">
    <property type="entry name" value="cyanophycinase"/>
    <property type="match status" value="1"/>
</dbReference>
<keyword evidence="9" id="KW-0121">Carboxypeptidase</keyword>
<evidence type="ECO:0000256" key="4">
    <source>
        <dbReference type="ARBA" id="ARBA00013115"/>
    </source>
</evidence>
<name>A0ABT2C708_9BURK</name>
<dbReference type="GO" id="GO:0008241">
    <property type="term" value="F:peptidyl-dipeptidase activity"/>
    <property type="evidence" value="ECO:0007669"/>
    <property type="project" value="UniProtKB-EC"/>
</dbReference>
<dbReference type="RefSeq" id="WP_259452173.1">
    <property type="nucleotide sequence ID" value="NZ_CP119520.1"/>
</dbReference>
<comment type="function">
    <text evidence="2">Exopeptidase that catalyzes the hydrolytic cleavage of multi-L-arginyl-poly-L-aspartic acid (cyanophycin; a water-insoluble reserve polymer) into aspartate-arginine dipeptides.</text>
</comment>
<comment type="similarity">
    <text evidence="3">Belongs to the peptidase S51 family.</text>
</comment>
<evidence type="ECO:0000313" key="9">
    <source>
        <dbReference type="EMBL" id="MCS0633189.1"/>
    </source>
</evidence>
<dbReference type="EC" id="3.4.15.6" evidence="4"/>
<dbReference type="InterPro" id="IPR029062">
    <property type="entry name" value="Class_I_gatase-like"/>
</dbReference>
<dbReference type="InterPro" id="IPR011811">
    <property type="entry name" value="Peptidase_S51_cyanophycinase"/>
</dbReference>
<evidence type="ECO:0000313" key="10">
    <source>
        <dbReference type="Proteomes" id="UP001165263"/>
    </source>
</evidence>
<keyword evidence="10" id="KW-1185">Reference proteome</keyword>
<gene>
    <name evidence="9" type="ORF">NX786_28025</name>
</gene>
<evidence type="ECO:0000256" key="7">
    <source>
        <dbReference type="ARBA" id="ARBA00022801"/>
    </source>
</evidence>
<protein>
    <recommendedName>
        <fullName evidence="5">Cyanophycinase</fullName>
        <ecNumber evidence="4">3.4.15.6</ecNumber>
    </recommendedName>
</protein>
<organism evidence="9 10">
    <name type="scientific">Telluria mixta</name>
    <dbReference type="NCBI Taxonomy" id="34071"/>
    <lineage>
        <taxon>Bacteria</taxon>
        <taxon>Pseudomonadati</taxon>
        <taxon>Pseudomonadota</taxon>
        <taxon>Betaproteobacteria</taxon>
        <taxon>Burkholderiales</taxon>
        <taxon>Oxalobacteraceae</taxon>
        <taxon>Telluria group</taxon>
        <taxon>Telluria</taxon>
    </lineage>
</organism>
<dbReference type="Gene3D" id="3.40.50.880">
    <property type="match status" value="1"/>
</dbReference>
<dbReference type="Pfam" id="PF03575">
    <property type="entry name" value="Peptidase_S51"/>
    <property type="match status" value="1"/>
</dbReference>
<reference evidence="9" key="1">
    <citation type="submission" date="2022-08" db="EMBL/GenBank/DDBJ databases">
        <title>Reclassification of Massilia species as members of the genera Telluria, Duganella, Pseudoduganella, Mokoshia gen. nov. and Zemynaea gen. nov. using orthogonal and non-orthogonal genome-based approaches.</title>
        <authorList>
            <person name="Bowman J.P."/>
        </authorList>
    </citation>
    <scope>NUCLEOTIDE SEQUENCE</scope>
    <source>
        <strain evidence="9">LMG 11547</strain>
    </source>
</reference>
<sequence length="423" mass="44365">MMMGVPIRIETPAMPIRFPVLPLAFVLSLGLVPAAARADAQAPAGPGKGSLVIAGGALRADNAPVWKKIVELAGGPGARIAVFPTAAGNPERSGRLTAEILAGYGARPFVVPLAAKLAGTDVRKAADDPQLAASVRAAGGAFFTGGDQGRITAALRHADGGNSAVLDALWDMYRRGGVIAGTSAGAAIMSKTMFYEGRAPLPTLRDGITDGRDIAPGLGFIGDDVFVDQHLLIRGRFARMLPAMLAKHYRLGLGIDENTAAVVAPDRSIAVIGYKGALLLDLGQASVDAARTGFNVTGARISYLDSGDRYDPASGRFTPGPDKEKVDPADPSYRGPLFTPDILGNTAVVDLLMKLCDSDQARATGIAFGDPAGAAADRGFEFTFTRTPESEGWTSNRADTYSVYRVRMDVRPVKLTLPLYRED</sequence>
<evidence type="ECO:0000256" key="8">
    <source>
        <dbReference type="ARBA" id="ARBA00022825"/>
    </source>
</evidence>